<dbReference type="Proteomes" id="UP000034207">
    <property type="component" value="Unassembled WGS sequence"/>
</dbReference>
<dbReference type="AlphaFoldDB" id="A0A0G0P473"/>
<accession>A0A0G0P473</accession>
<evidence type="ECO:0000313" key="2">
    <source>
        <dbReference type="Proteomes" id="UP000034207"/>
    </source>
</evidence>
<evidence type="ECO:0008006" key="3">
    <source>
        <dbReference type="Google" id="ProtNLM"/>
    </source>
</evidence>
<dbReference type="EMBL" id="LBVV01000032">
    <property type="protein sequence ID" value="KKQ92934.1"/>
    <property type="molecule type" value="Genomic_DNA"/>
</dbReference>
<organism evidence="1 2">
    <name type="scientific">candidate division CPR2 bacterium GW2011_GWC2_39_10</name>
    <dbReference type="NCBI Taxonomy" id="1618345"/>
    <lineage>
        <taxon>Bacteria</taxon>
        <taxon>Bacteria division CPR2</taxon>
    </lineage>
</organism>
<name>A0A0G0P473_UNCC2</name>
<gene>
    <name evidence="1" type="ORF">UT18_C0032G0008</name>
</gene>
<reference evidence="1 2" key="1">
    <citation type="journal article" date="2015" name="Nature">
        <title>rRNA introns, odd ribosomes, and small enigmatic genomes across a large radiation of phyla.</title>
        <authorList>
            <person name="Brown C.T."/>
            <person name="Hug L.A."/>
            <person name="Thomas B.C."/>
            <person name="Sharon I."/>
            <person name="Castelle C.J."/>
            <person name="Singh A."/>
            <person name="Wilkins M.J."/>
            <person name="Williams K.H."/>
            <person name="Banfield J.F."/>
        </authorList>
    </citation>
    <scope>NUCLEOTIDE SEQUENCE [LARGE SCALE GENOMIC DNA]</scope>
</reference>
<proteinExistence type="predicted"/>
<sequence length="273" mass="32540">MQDQPTKRIILFRYHKDLEVCRNHLNLLKKLNPEVPIYGLFGGKKDEFKGFAKGLQDLLENNYIILVEDGEWKWKHGDLAIRQWYLDYGNKLDFDVLYFIEWDMLLFAPLSEIYSHVPDSGVGLTGLRPLREVEDKWNWVAKEPARSEWLALLEYVKNDFSYKQKPYGCLFPGGVFPKRFLEEYSKIEFSRLCHDELRVPLFAQVLGFNLFDTKLYGEWFDPKQWETFNCLSKDIRLEVIKRELTKENGCRVFHPFRKEINPPFITKTINKKQ</sequence>
<evidence type="ECO:0000313" key="1">
    <source>
        <dbReference type="EMBL" id="KKQ92934.1"/>
    </source>
</evidence>
<comment type="caution">
    <text evidence="1">The sequence shown here is derived from an EMBL/GenBank/DDBJ whole genome shotgun (WGS) entry which is preliminary data.</text>
</comment>
<protein>
    <recommendedName>
        <fullName evidence="3">DUF5672 domain-containing protein</fullName>
    </recommendedName>
</protein>